<accession>A0A0S1SP42</accession>
<accession>A0A0S1SGP6</accession>
<dbReference type="STRING" id="1735162.PeribacterB2_0330"/>
<name>A0A0S1SP42_9BACT</name>
<gene>
    <name evidence="1" type="ORF">PeribacterD1_0330</name>
</gene>
<evidence type="ECO:0000313" key="2">
    <source>
        <dbReference type="Proteomes" id="UP000069135"/>
    </source>
</evidence>
<dbReference type="KEGG" id="prf:PeribacterA2_0330"/>
<organism evidence="1 2">
    <name type="scientific">Candidatus Peribacter riflensis</name>
    <dbReference type="NCBI Taxonomy" id="1735162"/>
    <lineage>
        <taxon>Bacteria</taxon>
        <taxon>Candidatus Peregrinibacteriota</taxon>
        <taxon>Candidatus Peribacteria</taxon>
        <taxon>Candidatus Peribacterales</taxon>
        <taxon>Candidatus Peribacteraceae</taxon>
        <taxon>Candidatus Peribacter</taxon>
    </lineage>
</organism>
<accession>A0A0S1SWL6</accession>
<dbReference type="Proteomes" id="UP000069135">
    <property type="component" value="Chromosome"/>
</dbReference>
<reference evidence="2" key="1">
    <citation type="submission" date="2015-10" db="EMBL/GenBank/DDBJ databases">
        <title>Analysis of five complete genome sequences for members of the class Peribacteria in the recently recognized Peregrinibacteria bacterial phylum.</title>
        <authorList>
            <person name="Anantharaman K."/>
            <person name="Brown C.T."/>
            <person name="Burstein D."/>
            <person name="Castelle C.J."/>
            <person name="Probst A.J."/>
            <person name="Thomas B.C."/>
            <person name="Williams K.H."/>
            <person name="Banfield J.F."/>
        </authorList>
    </citation>
    <scope>NUCLEOTIDE SEQUENCE [LARGE SCALE GENOMIC DNA]</scope>
</reference>
<accession>A0A0S1SSX2</accession>
<dbReference type="EMBL" id="CP013065">
    <property type="protein sequence ID" value="ALM13028.1"/>
    <property type="molecule type" value="Genomic_DNA"/>
</dbReference>
<protein>
    <submittedName>
        <fullName evidence="1">Uncharacterized protein</fullName>
    </submittedName>
</protein>
<evidence type="ECO:0000313" key="1">
    <source>
        <dbReference type="EMBL" id="ALM13028.1"/>
    </source>
</evidence>
<dbReference type="AlphaFoldDB" id="A0A0S1SP42"/>
<reference evidence="1 2" key="2">
    <citation type="journal article" date="2016" name="PeerJ">
        <title>Analysis of five complete genome sequences for members of the class Peribacteria in the recently recognized Peregrinibacteria bacterial phylum.</title>
        <authorList>
            <person name="Anantharaman K."/>
            <person name="Brown C.T."/>
            <person name="Burstein D."/>
            <person name="Castelle C.J."/>
            <person name="Probst A.J."/>
            <person name="Thomas B.C."/>
            <person name="Williams K.H."/>
            <person name="Banfield J.F."/>
        </authorList>
    </citation>
    <scope>NUCLEOTIDE SEQUENCE [LARGE SCALE GENOMIC DNA]</scope>
    <source>
        <strain evidence="1">RIFOXYD1_FULL_PER-ii_59_16</strain>
    </source>
</reference>
<proteinExistence type="predicted"/>
<accession>A0A0S1SKL0</accession>
<sequence>MTGTPDGAKMNYLDGHVTRVEDTSVEITDATEKAHILHYPQAKVRFTVGQVLHVRVHKDGAGQMAIDAIV</sequence>